<dbReference type="Gene3D" id="1.25.10.10">
    <property type="entry name" value="Leucine-rich Repeat Variant"/>
    <property type="match status" value="1"/>
</dbReference>
<dbReference type="VEuPathDB" id="TriTrypDB:ECC02_006972"/>
<dbReference type="Proteomes" id="UP000583944">
    <property type="component" value="Unassembled WGS sequence"/>
</dbReference>
<organism evidence="1 2">
    <name type="scientific">Trypanosoma cruzi</name>
    <dbReference type="NCBI Taxonomy" id="5693"/>
    <lineage>
        <taxon>Eukaryota</taxon>
        <taxon>Discoba</taxon>
        <taxon>Euglenozoa</taxon>
        <taxon>Kinetoplastea</taxon>
        <taxon>Metakinetoplastina</taxon>
        <taxon>Trypanosomatida</taxon>
        <taxon>Trypanosomatidae</taxon>
        <taxon>Trypanosoma</taxon>
        <taxon>Schizotrypanum</taxon>
    </lineage>
</organism>
<evidence type="ECO:0008006" key="3">
    <source>
        <dbReference type="Google" id="ProtNLM"/>
    </source>
</evidence>
<dbReference type="AlphaFoldDB" id="A0A7J6XZW5"/>
<gene>
    <name evidence="1" type="ORF">ECC02_006972</name>
</gene>
<reference evidence="1 2" key="1">
    <citation type="journal article" date="2019" name="Genome Biol. Evol.">
        <title>Nanopore Sequencing Significantly Improves Genome Assembly of the Protozoan Parasite Trypanosoma cruzi.</title>
        <authorList>
            <person name="Diaz-Viraque F."/>
            <person name="Pita S."/>
            <person name="Greif G."/>
            <person name="de Souza R.C.M."/>
            <person name="Iraola G."/>
            <person name="Robello C."/>
        </authorList>
    </citation>
    <scope>NUCLEOTIDE SEQUENCE [LARGE SCALE GENOMIC DNA]</scope>
    <source>
        <strain evidence="1 2">Berenice</strain>
    </source>
</reference>
<evidence type="ECO:0000313" key="1">
    <source>
        <dbReference type="EMBL" id="KAF5220064.1"/>
    </source>
</evidence>
<protein>
    <recommendedName>
        <fullName evidence="3">Importin N-terminal domain-containing protein</fullName>
    </recommendedName>
</protein>
<proteinExistence type="predicted"/>
<dbReference type="InterPro" id="IPR016024">
    <property type="entry name" value="ARM-type_fold"/>
</dbReference>
<name>A0A7J6XZW5_TRYCR</name>
<dbReference type="EMBL" id="JABDHM010000058">
    <property type="protein sequence ID" value="KAF5220064.1"/>
    <property type="molecule type" value="Genomic_DNA"/>
</dbReference>
<comment type="caution">
    <text evidence="1">The sequence shown here is derived from an EMBL/GenBank/DDBJ whole genome shotgun (WGS) entry which is preliminary data.</text>
</comment>
<dbReference type="InterPro" id="IPR011989">
    <property type="entry name" value="ARM-like"/>
</dbReference>
<sequence>MYVFSPDNFFFFFFFGSYTRNKLPLFCRMSWCTAGEVVELISVSRLRHDVAEVERKAADLRLIELYTSAVNIGDVLTEVVVASDAVSWNLRLAAALTLESFVSERTWCEGVSFSDKERVLNELLAYLRNAPFAASAAEEQLHVLLCSCLGRIAGLEYPAARWDEFMDECVSAIVSGDAARQQTGRVLVQQTIILRLAEVCDANAKLWGRVASVVVRRLLEWATGPAGGRESRALCLRVALCLLRRRPRPSETTEAERPTCSFIFSDEFRCVVGRSLEEGLASFEAGGSHTILLKDCGLLLDVAYHLLSDEAFAHLVFRCSIRLLSTCEAAYLSDLEENSSVDLCVDSALECLVGVLQMYPEASLLCDSETFLLTLFSYMTRAVELEHGDESALLDALQEDCFVPLGCAGGDTAANAGAVLELLMEANPHLLGIAVGSLCVTVTELQQGPSSAHWRAWTTALRCFCRVCDEKEVSLTDSLPDAAGRLLSPLASLLRQTVDPWAAAELIELLSLCVARAEQESVCRAFLSILEAVFDGVGENFTWEQSLLLAVTVHAVHRLFSTCVTSFVSGILCDTSAWLQRALVVLSRGGPLAVYCCTHAVQTLVRVSPTCQLPSASLVLAAVDSACCHCNVPNASSLIAGFVWSLFLHAPGQCNMAVEVIQHLLSYCLQNGLRRAELRHSLTDFLLRFLKSSMEQAACLQCLETLLNKCLPVVLQFAAEDAPHDDATTRLLSSCLAAAASGGHAGVIREDISLVLFEVLCSSVQERHCSTTLSKVVAAMSATAIVSPTLLDGDMTATVSLLFSNIDATGGKGLNYVGCCLLPALFCVRHPEYLEGIVAAFAGAPLHTHLAWGTMFGFLSSVASFADHFTTMYFLAAWFSLLRHAIASRLAGREVLAVVAPCCTVYDLPSMHVKSLPKRRVEGCSMAQCIATGLALVAQRWQKSAKVKLLDEEVLQSLSLNRRFESLACRSAAEVGIDALFLMSPAKAAQWLLGAMSAGGYGLQVDAAVRFAGES</sequence>
<accession>A0A7J6XZW5</accession>
<evidence type="ECO:0000313" key="2">
    <source>
        <dbReference type="Proteomes" id="UP000583944"/>
    </source>
</evidence>
<dbReference type="SUPFAM" id="SSF48371">
    <property type="entry name" value="ARM repeat"/>
    <property type="match status" value="1"/>
</dbReference>
<dbReference type="VEuPathDB" id="TriTrypDB:BCY84_10225"/>